<keyword evidence="5" id="KW-0029">Amino-acid transport</keyword>
<evidence type="ECO:0000256" key="8">
    <source>
        <dbReference type="ARBA" id="ARBA00037998"/>
    </source>
</evidence>
<evidence type="ECO:0000256" key="2">
    <source>
        <dbReference type="ARBA" id="ARBA00022448"/>
    </source>
</evidence>
<sequence>MTIATLFQLILNGLAMGVIYSLPALGISLIWNASGLFNFAQGDLLTLGGYLMLSIFGALKIPYIPAFVTVIVIMGLLGYILSQIYFYPMLEQGVNPQIILIGTIALSVFIRNLILVIWGSTPKTYANPFGSKVMQIGKLYLMPHVIGIVIIVTLLLILLQYFLRGTMIGTAMRAVAQNQTASWLMGIRNDRMIALTFLLSTAIAAVSGVLISPIIPLTPSMGGIIAVKAMSAVVIGGLGSFTGALVGGIVVGVAETIFATLVDPAYRDVFTFVVLVIFLLFRPGGIFRAQISEKV</sequence>
<dbReference type="PANTHER" id="PTHR11795:SF451">
    <property type="entry name" value="ABC TRANSPORTER PERMEASE PROTEIN"/>
    <property type="match status" value="1"/>
</dbReference>
<keyword evidence="3" id="KW-1003">Cell membrane</keyword>
<name>F4LX82_TEPAE</name>
<gene>
    <name evidence="10" type="ordered locus">TEPIRE1_1886</name>
</gene>
<dbReference type="InterPro" id="IPR052157">
    <property type="entry name" value="BCAA_transport_permease"/>
</dbReference>
<feature type="transmembrane region" description="Helical" evidence="9">
    <location>
        <begin position="265"/>
        <end position="281"/>
    </location>
</feature>
<comment type="subcellular location">
    <subcellularLocation>
        <location evidence="1">Cell membrane</location>
        <topology evidence="1">Multi-pass membrane protein</topology>
    </subcellularLocation>
</comment>
<keyword evidence="7 9" id="KW-0472">Membrane</keyword>
<keyword evidence="6 9" id="KW-1133">Transmembrane helix</keyword>
<keyword evidence="4 9" id="KW-0812">Transmembrane</keyword>
<evidence type="ECO:0000256" key="7">
    <source>
        <dbReference type="ARBA" id="ARBA00023136"/>
    </source>
</evidence>
<dbReference type="HOGENOM" id="CLU_039929_1_1_9"/>
<dbReference type="GO" id="GO:0022857">
    <property type="term" value="F:transmembrane transporter activity"/>
    <property type="evidence" value="ECO:0007669"/>
    <property type="project" value="InterPro"/>
</dbReference>
<feature type="transmembrane region" description="Helical" evidence="9">
    <location>
        <begin position="139"/>
        <end position="163"/>
    </location>
</feature>
<comment type="similarity">
    <text evidence="8">Belongs to the binding-protein-dependent transport system permease family. LivHM subfamily.</text>
</comment>
<dbReference type="GO" id="GO:0006865">
    <property type="term" value="P:amino acid transport"/>
    <property type="evidence" value="ECO:0007669"/>
    <property type="project" value="UniProtKB-KW"/>
</dbReference>
<organism evidence="10 11">
    <name type="scientific">Tepidanaerobacter acetatoxydans (strain DSM 21804 / JCM 16047 / Re1)</name>
    <dbReference type="NCBI Taxonomy" id="1209989"/>
    <lineage>
        <taxon>Bacteria</taxon>
        <taxon>Bacillati</taxon>
        <taxon>Bacillota</taxon>
        <taxon>Clostridia</taxon>
        <taxon>Thermosediminibacterales</taxon>
        <taxon>Tepidanaerobacteraceae</taxon>
        <taxon>Tepidanaerobacter</taxon>
    </lineage>
</organism>
<protein>
    <submittedName>
        <fullName evidence="10">ABC-type transporter, integral membrane subunit</fullName>
    </submittedName>
</protein>
<dbReference type="Proteomes" id="UP000010802">
    <property type="component" value="Chromosome"/>
</dbReference>
<dbReference type="GO" id="GO:0005886">
    <property type="term" value="C:plasma membrane"/>
    <property type="evidence" value="ECO:0007669"/>
    <property type="project" value="UniProtKB-SubCell"/>
</dbReference>
<dbReference type="AlphaFoldDB" id="F4LX82"/>
<dbReference type="InterPro" id="IPR001851">
    <property type="entry name" value="ABC_transp_permease"/>
</dbReference>
<feature type="transmembrane region" description="Helical" evidence="9">
    <location>
        <begin position="229"/>
        <end position="253"/>
    </location>
</feature>
<dbReference type="RefSeq" id="WP_013778803.1">
    <property type="nucleotide sequence ID" value="NC_015519.1"/>
</dbReference>
<evidence type="ECO:0000256" key="1">
    <source>
        <dbReference type="ARBA" id="ARBA00004651"/>
    </source>
</evidence>
<feature type="transmembrane region" description="Helical" evidence="9">
    <location>
        <begin position="98"/>
        <end position="118"/>
    </location>
</feature>
<dbReference type="KEGG" id="tae:TepiRe1_1886"/>
<dbReference type="CDD" id="cd06582">
    <property type="entry name" value="TM_PBP1_LivH_like"/>
    <property type="match status" value="1"/>
</dbReference>
<feature type="transmembrane region" description="Helical" evidence="9">
    <location>
        <begin position="192"/>
        <end position="217"/>
    </location>
</feature>
<evidence type="ECO:0000256" key="6">
    <source>
        <dbReference type="ARBA" id="ARBA00022989"/>
    </source>
</evidence>
<evidence type="ECO:0000313" key="10">
    <source>
        <dbReference type="EMBL" id="CCP26693.1"/>
    </source>
</evidence>
<evidence type="ECO:0000256" key="9">
    <source>
        <dbReference type="SAM" id="Phobius"/>
    </source>
</evidence>
<dbReference type="Pfam" id="PF02653">
    <property type="entry name" value="BPD_transp_2"/>
    <property type="match status" value="1"/>
</dbReference>
<feature type="transmembrane region" description="Helical" evidence="9">
    <location>
        <begin position="66"/>
        <end position="86"/>
    </location>
</feature>
<evidence type="ECO:0000256" key="5">
    <source>
        <dbReference type="ARBA" id="ARBA00022970"/>
    </source>
</evidence>
<dbReference type="PATRIC" id="fig|1209989.3.peg.2174"/>
<dbReference type="eggNOG" id="COG0559">
    <property type="taxonomic scope" value="Bacteria"/>
</dbReference>
<feature type="transmembrane region" description="Helical" evidence="9">
    <location>
        <begin position="9"/>
        <end position="33"/>
    </location>
</feature>
<reference evidence="11" key="1">
    <citation type="journal article" date="2013" name="Genome Announc.">
        <title>First genome sequence of a syntrophic acetate-oxidizing bacterium, Tepidanaerobacter acetatoxydans strain Re1.</title>
        <authorList>
            <person name="Manzoor S."/>
            <person name="Bongcam-Rudloff E."/>
            <person name="Schnurer A."/>
            <person name="Muller B."/>
        </authorList>
    </citation>
    <scope>NUCLEOTIDE SEQUENCE [LARGE SCALE GENOMIC DNA]</scope>
    <source>
        <strain evidence="11">Re1</strain>
    </source>
</reference>
<evidence type="ECO:0000256" key="4">
    <source>
        <dbReference type="ARBA" id="ARBA00022692"/>
    </source>
</evidence>
<dbReference type="EMBL" id="HF563609">
    <property type="protein sequence ID" value="CCP26693.1"/>
    <property type="molecule type" value="Genomic_DNA"/>
</dbReference>
<evidence type="ECO:0000313" key="11">
    <source>
        <dbReference type="Proteomes" id="UP000010802"/>
    </source>
</evidence>
<accession>L0S4A7</accession>
<evidence type="ECO:0000256" key="3">
    <source>
        <dbReference type="ARBA" id="ARBA00022475"/>
    </source>
</evidence>
<keyword evidence="2" id="KW-0813">Transport</keyword>
<proteinExistence type="inferred from homology"/>
<dbReference type="KEGG" id="tep:TepRe1_1748"/>
<dbReference type="STRING" id="1209989.TepRe1_1748"/>
<dbReference type="OrthoDB" id="9807115at2"/>
<dbReference type="PANTHER" id="PTHR11795">
    <property type="entry name" value="BRANCHED-CHAIN AMINO ACID TRANSPORT SYSTEM PERMEASE PROTEIN LIVH"/>
    <property type="match status" value="1"/>
</dbReference>
<accession>F4LX82</accession>
<keyword evidence="11" id="KW-1185">Reference proteome</keyword>